<feature type="transmembrane region" description="Helical" evidence="1">
    <location>
        <begin position="20"/>
        <end position="37"/>
    </location>
</feature>
<keyword evidence="1" id="KW-1133">Transmembrane helix</keyword>
<keyword evidence="1" id="KW-0472">Membrane</keyword>
<organism evidence="2">
    <name type="scientific">uncultured Caudovirales phage</name>
    <dbReference type="NCBI Taxonomy" id="2100421"/>
    <lineage>
        <taxon>Viruses</taxon>
        <taxon>Duplodnaviria</taxon>
        <taxon>Heunggongvirae</taxon>
        <taxon>Uroviricota</taxon>
        <taxon>Caudoviricetes</taxon>
        <taxon>Peduoviridae</taxon>
        <taxon>Maltschvirus</taxon>
        <taxon>Maltschvirus maltsch</taxon>
    </lineage>
</organism>
<sequence length="281" mass="32624">MKEPIIETYVPQNKRLPYQVAAGVGIAFVVGLIYSPINTQYNYTSFVPIIERDTVYVHKITTLTFPAKEESKKIDEEAYGSRSYGWEVRKLSGEQLRQTLEGRGFRNLKGVDKSKLRRIYIAYCYESMLMNVHLLTDFPISMIYSFFIIEATSAGIETELWRKHANAGGVKALKGQQSVTYKTREVIRGRDKYIRAKFMKASNTEEGMKLWASVLNSGRYADCKKANYKIKGIKLYESICKCVYKSGYHTDRDYKFRASLMAEYWQIKKDNFPLKKRTNEF</sequence>
<keyword evidence="1" id="KW-0812">Transmembrane</keyword>
<accession>A0A6J5MER8</accession>
<dbReference type="Gene3D" id="1.10.530.10">
    <property type="match status" value="1"/>
</dbReference>
<name>A0A6J5MER8_9CAUD</name>
<gene>
    <name evidence="2" type="ORF">UFOVP458_56</name>
</gene>
<evidence type="ECO:0008006" key="3">
    <source>
        <dbReference type="Google" id="ProtNLM"/>
    </source>
</evidence>
<dbReference type="EMBL" id="LR796437">
    <property type="protein sequence ID" value="CAB4144691.1"/>
    <property type="molecule type" value="Genomic_DNA"/>
</dbReference>
<reference evidence="2" key="1">
    <citation type="submission" date="2020-04" db="EMBL/GenBank/DDBJ databases">
        <authorList>
            <person name="Chiriac C."/>
            <person name="Salcher M."/>
            <person name="Ghai R."/>
            <person name="Kavagutti S V."/>
        </authorList>
    </citation>
    <scope>NUCLEOTIDE SEQUENCE</scope>
</reference>
<evidence type="ECO:0000256" key="1">
    <source>
        <dbReference type="SAM" id="Phobius"/>
    </source>
</evidence>
<protein>
    <recommendedName>
        <fullName evidence="3">Mannosyl-glycoprotein endo-beta-N-acetylglucosamidase-like domain-containing protein</fullName>
    </recommendedName>
</protein>
<proteinExistence type="predicted"/>
<evidence type="ECO:0000313" key="2">
    <source>
        <dbReference type="EMBL" id="CAB4144691.1"/>
    </source>
</evidence>